<comment type="caution">
    <text evidence="2">The sequence shown here is derived from an EMBL/GenBank/DDBJ whole genome shotgun (WGS) entry which is preliminary data.</text>
</comment>
<keyword evidence="3" id="KW-1185">Reference proteome</keyword>
<keyword evidence="1" id="KW-0732">Signal</keyword>
<dbReference type="EMBL" id="LHPF02000035">
    <property type="protein sequence ID" value="PSC68589.1"/>
    <property type="molecule type" value="Genomic_DNA"/>
</dbReference>
<keyword evidence="2" id="KW-0378">Hydrolase</keyword>
<feature type="chain" id="PRO_5015108719" evidence="1">
    <location>
        <begin position="21"/>
        <end position="161"/>
    </location>
</feature>
<organism evidence="2 3">
    <name type="scientific">Micractinium conductrix</name>
    <dbReference type="NCBI Taxonomy" id="554055"/>
    <lineage>
        <taxon>Eukaryota</taxon>
        <taxon>Viridiplantae</taxon>
        <taxon>Chlorophyta</taxon>
        <taxon>core chlorophytes</taxon>
        <taxon>Trebouxiophyceae</taxon>
        <taxon>Chlorellales</taxon>
        <taxon>Chlorellaceae</taxon>
        <taxon>Chlorella clade</taxon>
        <taxon>Micractinium</taxon>
    </lineage>
</organism>
<gene>
    <name evidence="2" type="ORF">C2E20_7776</name>
</gene>
<accession>A0A2P6V3C4</accession>
<evidence type="ECO:0000256" key="1">
    <source>
        <dbReference type="SAM" id="SignalP"/>
    </source>
</evidence>
<evidence type="ECO:0000313" key="2">
    <source>
        <dbReference type="EMBL" id="PSC68589.1"/>
    </source>
</evidence>
<proteinExistence type="predicted"/>
<dbReference type="AlphaFoldDB" id="A0A2P6V3C4"/>
<dbReference type="Proteomes" id="UP000239649">
    <property type="component" value="Unassembled WGS sequence"/>
</dbReference>
<reference evidence="2 3" key="1">
    <citation type="journal article" date="2018" name="Plant J.">
        <title>Genome sequences of Chlorella sorokiniana UTEX 1602 and Micractinium conductrix SAG 241.80: implications to maltose excretion by a green alga.</title>
        <authorList>
            <person name="Arriola M.B."/>
            <person name="Velmurugan N."/>
            <person name="Zhang Y."/>
            <person name="Plunkett M.H."/>
            <person name="Hondzo H."/>
            <person name="Barney B.M."/>
        </authorList>
    </citation>
    <scope>NUCLEOTIDE SEQUENCE [LARGE SCALE GENOMIC DNA]</scope>
    <source>
        <strain evidence="2 3">SAG 241.80</strain>
    </source>
</reference>
<name>A0A2P6V3C4_9CHLO</name>
<feature type="signal peptide" evidence="1">
    <location>
        <begin position="1"/>
        <end position="20"/>
    </location>
</feature>
<evidence type="ECO:0000313" key="3">
    <source>
        <dbReference type="Proteomes" id="UP000239649"/>
    </source>
</evidence>
<protein>
    <submittedName>
        <fullName evidence="2">Beta-glucosidase-related glycosidase</fullName>
    </submittedName>
</protein>
<sequence>MPSAAYRIPIRAWSAVLSAAAHLLVDLPEEDTQAAVLTAVLAGALPVLKNTIGGAYIQELSDDPTAMPAAAALGQALHEAAVALPGHAAAARLAPQGRASLRQPVLRQPGGRARAGGHGEAQPAVRCLPHDTVLCRVPRADWGVGGHKLVCLQLKQLAGRS</sequence>
<keyword evidence="2" id="KW-0326">Glycosidase</keyword>
<dbReference type="GO" id="GO:0016798">
    <property type="term" value="F:hydrolase activity, acting on glycosyl bonds"/>
    <property type="evidence" value="ECO:0007669"/>
    <property type="project" value="UniProtKB-KW"/>
</dbReference>